<dbReference type="InterPro" id="IPR022694">
    <property type="entry name" value="3-OHacyl-CoA_DH"/>
</dbReference>
<gene>
    <name evidence="11" type="ORF">CYMTET_56340</name>
</gene>
<dbReference type="Proteomes" id="UP001190700">
    <property type="component" value="Unassembled WGS sequence"/>
</dbReference>
<feature type="binding site" evidence="8">
    <location>
        <begin position="10"/>
        <end position="15"/>
    </location>
    <ligand>
        <name>NAD(+)</name>
        <dbReference type="ChEBI" id="CHEBI:57540"/>
    </ligand>
</feature>
<dbReference type="PIRSF" id="PIRSF000105">
    <property type="entry name" value="HCDH"/>
    <property type="match status" value="1"/>
</dbReference>
<dbReference type="GO" id="GO:0070403">
    <property type="term" value="F:NAD+ binding"/>
    <property type="evidence" value="ECO:0007669"/>
    <property type="project" value="InterPro"/>
</dbReference>
<dbReference type="GO" id="GO:0016616">
    <property type="term" value="F:oxidoreductase activity, acting on the CH-OH group of donors, NAD or NADP as acceptor"/>
    <property type="evidence" value="ECO:0007669"/>
    <property type="project" value="InterPro"/>
</dbReference>
<keyword evidence="4" id="KW-0560">Oxidoreductase</keyword>
<dbReference type="Gene3D" id="3.40.50.720">
    <property type="entry name" value="NAD(P)-binding Rossmann-like Domain"/>
    <property type="match status" value="1"/>
</dbReference>
<sequence>MDIKVVGVVGSGIMGSGIAQTFALAKLDVVLLDISQEMLQKALKVVRTSVQSMVKRGKLKEEELEAALRRITTTVSYADLARADVIIEVVSENLEIKKKVFNAIDEVAGPNCIISSNTSSISITKLASMIPRRSAKFVGLHFFNPVPAMKLVEVIRGLQTGDDAFNAMMQLAERAGKVPVSCTDSPGFVCNRILIPMINEAAFAVFEGVATPKDVDQVMKLGANHKMGPLALADLIGMDTVLSVMQVLHRDFGDPKYRPCPLFNKMVDAGHLGRKSGKGFFEYKPTAKM</sequence>
<feature type="binding site" evidence="8">
    <location>
        <position position="275"/>
    </location>
    <ligand>
        <name>NAD(+)</name>
        <dbReference type="ChEBI" id="CHEBI:57540"/>
    </ligand>
</feature>
<comment type="catalytic activity">
    <reaction evidence="5">
        <text>a (3S)-3-hydroxyacyl-CoA = a (2E)-enoyl-CoA + H2O</text>
        <dbReference type="Rhea" id="RHEA:16105"/>
        <dbReference type="ChEBI" id="CHEBI:15377"/>
        <dbReference type="ChEBI" id="CHEBI:57318"/>
        <dbReference type="ChEBI" id="CHEBI:58856"/>
        <dbReference type="EC" id="4.2.1.17"/>
    </reaction>
</comment>
<protein>
    <recommendedName>
        <fullName evidence="13">3-hydroxybutyryl-CoA dehydrogenase</fullName>
    </recommendedName>
</protein>
<feature type="binding site" evidence="8">
    <location>
        <position position="97"/>
    </location>
    <ligand>
        <name>NAD(+)</name>
        <dbReference type="ChEBI" id="CHEBI:57540"/>
    </ligand>
</feature>
<feature type="domain" description="3-hydroxyacyl-CoA dehydrogenase NAD binding" evidence="10">
    <location>
        <begin position="6"/>
        <end position="184"/>
    </location>
</feature>
<feature type="domain" description="3-hydroxyacyl-CoA dehydrogenase C-terminal" evidence="9">
    <location>
        <begin position="187"/>
        <end position="283"/>
    </location>
</feature>
<dbReference type="InterPro" id="IPR013328">
    <property type="entry name" value="6PGD_dom2"/>
</dbReference>
<dbReference type="SUPFAM" id="SSF48179">
    <property type="entry name" value="6-phosphogluconate dehydrogenase C-terminal domain-like"/>
    <property type="match status" value="1"/>
</dbReference>
<dbReference type="PANTHER" id="PTHR48075:SF5">
    <property type="entry name" value="3-HYDROXYBUTYRYL-COA DEHYDROGENASE"/>
    <property type="match status" value="1"/>
</dbReference>
<dbReference type="PROSITE" id="PS00067">
    <property type="entry name" value="3HCDH"/>
    <property type="match status" value="1"/>
</dbReference>
<proteinExistence type="inferred from homology"/>
<dbReference type="InterPro" id="IPR006180">
    <property type="entry name" value="3-OHacyl-CoA_DH_CS"/>
</dbReference>
<dbReference type="GO" id="GO:0006631">
    <property type="term" value="P:fatty acid metabolic process"/>
    <property type="evidence" value="ECO:0007669"/>
    <property type="project" value="InterPro"/>
</dbReference>
<dbReference type="SUPFAM" id="SSF51735">
    <property type="entry name" value="NAD(P)-binding Rossmann-fold domains"/>
    <property type="match status" value="1"/>
</dbReference>
<evidence type="ECO:0000256" key="7">
    <source>
        <dbReference type="PIRSR" id="PIRSR000105-1"/>
    </source>
</evidence>
<accession>A0AAE0BCD3</accession>
<comment type="similarity">
    <text evidence="2">In the central section; belongs to the 3-hydroxyacyl-CoA dehydrogenase family.</text>
</comment>
<dbReference type="EMBL" id="LGRX02035739">
    <property type="protein sequence ID" value="KAK3233358.1"/>
    <property type="molecule type" value="Genomic_DNA"/>
</dbReference>
<evidence type="ECO:0000256" key="6">
    <source>
        <dbReference type="ARBA" id="ARBA00023717"/>
    </source>
</evidence>
<evidence type="ECO:0000256" key="2">
    <source>
        <dbReference type="ARBA" id="ARBA00007005"/>
    </source>
</evidence>
<dbReference type="InterPro" id="IPR006176">
    <property type="entry name" value="3-OHacyl-CoA_DH_NAD-bd"/>
</dbReference>
<feature type="binding site" evidence="8">
    <location>
        <position position="144"/>
    </location>
    <ligand>
        <name>NAD(+)</name>
        <dbReference type="ChEBI" id="CHEBI:57540"/>
    </ligand>
</feature>
<name>A0AAE0BCD3_9CHLO</name>
<comment type="caution">
    <text evidence="11">The sequence shown here is derived from an EMBL/GenBank/DDBJ whole genome shotgun (WGS) entry which is preliminary data.</text>
</comment>
<dbReference type="InterPro" id="IPR006108">
    <property type="entry name" value="3HC_DH_C"/>
</dbReference>
<dbReference type="Gene3D" id="1.10.1040.10">
    <property type="entry name" value="N-(1-d-carboxylethyl)-l-norvaline Dehydrogenase, domain 2"/>
    <property type="match status" value="1"/>
</dbReference>
<keyword evidence="12" id="KW-1185">Reference proteome</keyword>
<feature type="binding site" evidence="8">
    <location>
        <position position="92"/>
    </location>
    <ligand>
        <name>NAD(+)</name>
        <dbReference type="ChEBI" id="CHEBI:57540"/>
    </ligand>
</feature>
<evidence type="ECO:0000256" key="3">
    <source>
        <dbReference type="ARBA" id="ARBA00009463"/>
    </source>
</evidence>
<dbReference type="GO" id="GO:0004300">
    <property type="term" value="F:enoyl-CoA hydratase activity"/>
    <property type="evidence" value="ECO:0007669"/>
    <property type="project" value="UniProtKB-EC"/>
</dbReference>
<dbReference type="InterPro" id="IPR036291">
    <property type="entry name" value="NAD(P)-bd_dom_sf"/>
</dbReference>
<dbReference type="AlphaFoldDB" id="A0AAE0BCD3"/>
<evidence type="ECO:0000256" key="4">
    <source>
        <dbReference type="ARBA" id="ARBA00023002"/>
    </source>
</evidence>
<organism evidence="11 12">
    <name type="scientific">Cymbomonas tetramitiformis</name>
    <dbReference type="NCBI Taxonomy" id="36881"/>
    <lineage>
        <taxon>Eukaryota</taxon>
        <taxon>Viridiplantae</taxon>
        <taxon>Chlorophyta</taxon>
        <taxon>Pyramimonadophyceae</taxon>
        <taxon>Pyramimonadales</taxon>
        <taxon>Pyramimonadaceae</taxon>
        <taxon>Cymbomonas</taxon>
    </lineage>
</organism>
<reference evidence="11 12" key="1">
    <citation type="journal article" date="2015" name="Genome Biol. Evol.">
        <title>Comparative Genomics of a Bacterivorous Green Alga Reveals Evolutionary Causalities and Consequences of Phago-Mixotrophic Mode of Nutrition.</title>
        <authorList>
            <person name="Burns J.A."/>
            <person name="Paasch A."/>
            <person name="Narechania A."/>
            <person name="Kim E."/>
        </authorList>
    </citation>
    <scope>NUCLEOTIDE SEQUENCE [LARGE SCALE GENOMIC DNA]</scope>
    <source>
        <strain evidence="11 12">PLY_AMNH</strain>
    </source>
</reference>
<comment type="pathway">
    <text evidence="1">Lipid metabolism; fatty acid beta-oxidation.</text>
</comment>
<dbReference type="Pfam" id="PF02737">
    <property type="entry name" value="3HCDH_N"/>
    <property type="match status" value="1"/>
</dbReference>
<evidence type="ECO:0000259" key="10">
    <source>
        <dbReference type="Pfam" id="PF02737"/>
    </source>
</evidence>
<dbReference type="FunFam" id="3.40.50.720:FF:000009">
    <property type="entry name" value="Fatty oxidation complex, alpha subunit"/>
    <property type="match status" value="1"/>
</dbReference>
<evidence type="ECO:0000256" key="1">
    <source>
        <dbReference type="ARBA" id="ARBA00005005"/>
    </source>
</evidence>
<feature type="binding site" evidence="8">
    <location>
        <position position="119"/>
    </location>
    <ligand>
        <name>NAD(+)</name>
        <dbReference type="ChEBI" id="CHEBI:57540"/>
    </ligand>
</feature>
<comment type="catalytic activity">
    <reaction evidence="6">
        <text>a 4-saturated-(3S)-3-hydroxyacyl-CoA = a (3E)-enoyl-CoA + H2O</text>
        <dbReference type="Rhea" id="RHEA:20724"/>
        <dbReference type="ChEBI" id="CHEBI:15377"/>
        <dbReference type="ChEBI" id="CHEBI:58521"/>
        <dbReference type="ChEBI" id="CHEBI:137480"/>
        <dbReference type="EC" id="4.2.1.17"/>
    </reaction>
</comment>
<dbReference type="Pfam" id="PF00725">
    <property type="entry name" value="3HCDH"/>
    <property type="match status" value="1"/>
</dbReference>
<evidence type="ECO:0000256" key="5">
    <source>
        <dbReference type="ARBA" id="ARBA00023709"/>
    </source>
</evidence>
<keyword evidence="8" id="KW-0520">NAD</keyword>
<evidence type="ECO:0008006" key="13">
    <source>
        <dbReference type="Google" id="ProtNLM"/>
    </source>
</evidence>
<evidence type="ECO:0000256" key="8">
    <source>
        <dbReference type="PIRSR" id="PIRSR000105-2"/>
    </source>
</evidence>
<dbReference type="InterPro" id="IPR008927">
    <property type="entry name" value="6-PGluconate_DH-like_C_sf"/>
</dbReference>
<feature type="binding site" evidence="8">
    <location>
        <position position="33"/>
    </location>
    <ligand>
        <name>NAD(+)</name>
        <dbReference type="ChEBI" id="CHEBI:57540"/>
    </ligand>
</feature>
<comment type="similarity">
    <text evidence="3">Belongs to the 3-hydroxyacyl-CoA dehydrogenase family.</text>
</comment>
<evidence type="ECO:0000313" key="12">
    <source>
        <dbReference type="Proteomes" id="UP001190700"/>
    </source>
</evidence>
<dbReference type="PANTHER" id="PTHR48075">
    <property type="entry name" value="3-HYDROXYACYL-COA DEHYDROGENASE FAMILY PROTEIN"/>
    <property type="match status" value="1"/>
</dbReference>
<evidence type="ECO:0000259" key="9">
    <source>
        <dbReference type="Pfam" id="PF00725"/>
    </source>
</evidence>
<feature type="site" description="Important for catalytic activity" evidence="7">
    <location>
        <position position="141"/>
    </location>
</feature>
<evidence type="ECO:0000313" key="11">
    <source>
        <dbReference type="EMBL" id="KAK3233358.1"/>
    </source>
</evidence>